<dbReference type="PANTHER" id="PTHR38037:SF2">
    <property type="entry name" value="ATP-DEPENDENT ZINC PROTEASE DOMAIN-CONTAINING PROTEIN-RELATED"/>
    <property type="match status" value="1"/>
</dbReference>
<evidence type="ECO:0000259" key="1">
    <source>
        <dbReference type="Pfam" id="PF05618"/>
    </source>
</evidence>
<dbReference type="SUPFAM" id="SSF50630">
    <property type="entry name" value="Acid proteases"/>
    <property type="match status" value="1"/>
</dbReference>
<protein>
    <submittedName>
        <fullName evidence="2">RimK/LysX family protein</fullName>
    </submittedName>
</protein>
<gene>
    <name evidence="2" type="ORF">QNI22_37890</name>
</gene>
<feature type="domain" description="Retropepsin-like aspartic endopeptidase" evidence="1">
    <location>
        <begin position="8"/>
        <end position="137"/>
    </location>
</feature>
<dbReference type="EMBL" id="JASJOU010000023">
    <property type="protein sequence ID" value="MDJ1506484.1"/>
    <property type="molecule type" value="Genomic_DNA"/>
</dbReference>
<dbReference type="Proteomes" id="UP001232063">
    <property type="component" value="Unassembled WGS sequence"/>
</dbReference>
<comment type="caution">
    <text evidence="2">The sequence shown here is derived from an EMBL/GenBank/DDBJ whole genome shotgun (WGS) entry which is preliminary data.</text>
</comment>
<reference evidence="2" key="1">
    <citation type="submission" date="2023-05" db="EMBL/GenBank/DDBJ databases">
        <authorList>
            <person name="Zhang X."/>
        </authorList>
    </citation>
    <scope>NUCLEOTIDE SEQUENCE</scope>
    <source>
        <strain evidence="2">BD1B2-1</strain>
    </source>
</reference>
<evidence type="ECO:0000313" key="2">
    <source>
        <dbReference type="EMBL" id="MDJ1506484.1"/>
    </source>
</evidence>
<dbReference type="Gene3D" id="2.40.70.10">
    <property type="entry name" value="Acid Proteases"/>
    <property type="match status" value="1"/>
</dbReference>
<organism evidence="2 3">
    <name type="scientific">Xanthocytophaga agilis</name>
    <dbReference type="NCBI Taxonomy" id="3048010"/>
    <lineage>
        <taxon>Bacteria</taxon>
        <taxon>Pseudomonadati</taxon>
        <taxon>Bacteroidota</taxon>
        <taxon>Cytophagia</taxon>
        <taxon>Cytophagales</taxon>
        <taxon>Rhodocytophagaceae</taxon>
        <taxon>Xanthocytophaga</taxon>
    </lineage>
</organism>
<keyword evidence="3" id="KW-1185">Reference proteome</keyword>
<dbReference type="InterPro" id="IPR021109">
    <property type="entry name" value="Peptidase_aspartic_dom_sf"/>
</dbReference>
<dbReference type="Pfam" id="PF05618">
    <property type="entry name" value="Zn_protease"/>
    <property type="match status" value="1"/>
</dbReference>
<dbReference type="PANTHER" id="PTHR38037">
    <property type="entry name" value="ZN_PROTEASE DOMAIN-CONTAINING PROTEIN"/>
    <property type="match status" value="1"/>
</dbReference>
<name>A0AAE3RDA8_9BACT</name>
<accession>A0AAE3RDA8</accession>
<sequence length="167" mass="19640">MEGQRQIIGRFDRIDLPDFGAMNIGAKIDTGAYSSAIHCSKIKLYKKKGKRYISFHILDSHIPVIEHRRFITSRFRKKKVRSSSGHVEKRYFIETYIILFGEKLLVEFSLSDRENMRFPVLLGRKMLKNRFLVDVALIDVSYHRKIAQTGPQRDNIDFVEWDMDAEE</sequence>
<evidence type="ECO:0000313" key="3">
    <source>
        <dbReference type="Proteomes" id="UP001232063"/>
    </source>
</evidence>
<dbReference type="AlphaFoldDB" id="A0AAE3RDA8"/>
<proteinExistence type="predicted"/>
<dbReference type="InterPro" id="IPR008503">
    <property type="entry name" value="Asp_endopeptidase"/>
</dbReference>